<proteinExistence type="predicted"/>
<evidence type="ECO:0000256" key="1">
    <source>
        <dbReference type="SAM" id="Phobius"/>
    </source>
</evidence>
<dbReference type="EMBL" id="MFZP01000003">
    <property type="protein sequence ID" value="OGK28517.1"/>
    <property type="molecule type" value="Genomic_DNA"/>
</dbReference>
<reference evidence="2 3" key="1">
    <citation type="journal article" date="2016" name="Nat. Commun.">
        <title>Thousands of microbial genomes shed light on interconnected biogeochemical processes in an aquifer system.</title>
        <authorList>
            <person name="Anantharaman K."/>
            <person name="Brown C.T."/>
            <person name="Hug L.A."/>
            <person name="Sharon I."/>
            <person name="Castelle C.J."/>
            <person name="Probst A.J."/>
            <person name="Thomas B.C."/>
            <person name="Singh A."/>
            <person name="Wilkins M.J."/>
            <person name="Karaoz U."/>
            <person name="Brodie E.L."/>
            <person name="Williams K.H."/>
            <person name="Hubbard S.S."/>
            <person name="Banfield J.F."/>
        </authorList>
    </citation>
    <scope>NUCLEOTIDE SEQUENCE [LARGE SCALE GENOMIC DNA]</scope>
</reference>
<keyword evidence="1" id="KW-1133">Transmembrane helix</keyword>
<organism evidence="2 3">
    <name type="scientific">Candidatus Roizmanbacteria bacterium RIFCSPHIGHO2_02_FULL_39_9</name>
    <dbReference type="NCBI Taxonomy" id="1802040"/>
    <lineage>
        <taxon>Bacteria</taxon>
        <taxon>Candidatus Roizmaniibacteriota</taxon>
    </lineage>
</organism>
<dbReference type="AlphaFoldDB" id="A0A1F7HB31"/>
<comment type="caution">
    <text evidence="2">The sequence shown here is derived from an EMBL/GenBank/DDBJ whole genome shotgun (WGS) entry which is preliminary data.</text>
</comment>
<sequence>MVKILIRFFIAIGAGVLFFPRKILALFTEIVRLINIYIGYIVMAFRLALIVLIGVALAYISFRLYSLYEITPAPRSFSDFPTTHPVHIYDRNGILLYRPIRINTSPTHISALPKDVQKTIAQQIKIRRVIPTLADYALKNEKDKETLRYRLKLIMVSLKLRLNSSNQMLLEHYLNIPFYNGVAQGMDNAALQLLNKHLAAVSRPEALFLTQLPISARPSMKSVKSTPYDYKRAAVAIDFLLSGLKEKYVSSIEGGKGLLVYTTLDVQLQNIQQSSLIEQSVFCEKQDCDSGIITADLSAREVLSVATIGNHLSKVRLERFYKENSLTSVLRITNARGESLYEKVNSVDEPHMVEYVFKNGKFIRREGVS</sequence>
<dbReference type="STRING" id="1802040.A3C28_01975"/>
<gene>
    <name evidence="2" type="ORF">A3C28_01975</name>
</gene>
<evidence type="ECO:0000313" key="2">
    <source>
        <dbReference type="EMBL" id="OGK28517.1"/>
    </source>
</evidence>
<name>A0A1F7HB31_9BACT</name>
<dbReference type="Proteomes" id="UP000178597">
    <property type="component" value="Unassembled WGS sequence"/>
</dbReference>
<dbReference type="InterPro" id="IPR036950">
    <property type="entry name" value="PBP_transglycosylase"/>
</dbReference>
<evidence type="ECO:0000313" key="3">
    <source>
        <dbReference type="Proteomes" id="UP000178597"/>
    </source>
</evidence>
<dbReference type="InterPro" id="IPR023346">
    <property type="entry name" value="Lysozyme-like_dom_sf"/>
</dbReference>
<accession>A0A1F7HB31</accession>
<protein>
    <submittedName>
        <fullName evidence="2">Uncharacterized protein</fullName>
    </submittedName>
</protein>
<dbReference type="SUPFAM" id="SSF53955">
    <property type="entry name" value="Lysozyme-like"/>
    <property type="match status" value="1"/>
</dbReference>
<dbReference type="Gene3D" id="1.10.3810.10">
    <property type="entry name" value="Biosynthetic peptidoglycan transglycosylase-like"/>
    <property type="match status" value="1"/>
</dbReference>
<keyword evidence="1" id="KW-0812">Transmembrane</keyword>
<feature type="transmembrane region" description="Helical" evidence="1">
    <location>
        <begin position="35"/>
        <end position="60"/>
    </location>
</feature>
<keyword evidence="1" id="KW-0472">Membrane</keyword>